<reference evidence="1 2" key="1">
    <citation type="submission" date="2019-04" db="EMBL/GenBank/DDBJ databases">
        <title>Crenobacter sp. nov.</title>
        <authorList>
            <person name="Shi S."/>
        </authorList>
    </citation>
    <scope>NUCLEOTIDE SEQUENCE [LARGE SCALE GENOMIC DNA]</scope>
    <source>
        <strain evidence="1 2">GY 70310</strain>
    </source>
</reference>
<comment type="caution">
    <text evidence="1">The sequence shown here is derived from an EMBL/GenBank/DDBJ whole genome shotgun (WGS) entry which is preliminary data.</text>
</comment>
<sequence>MPYFVDTLIAGQQRPDEATRLRRQKFTLALLEALDECAVHGMPATLFINACTPYGLRPPDAERFLAELTGQGLIAACEGTLKITLAGQHQRAQLAAHLS</sequence>
<dbReference type="Proteomes" id="UP000308891">
    <property type="component" value="Unassembled WGS sequence"/>
</dbReference>
<dbReference type="AlphaFoldDB" id="A0A4T0V7C6"/>
<evidence type="ECO:0000313" key="1">
    <source>
        <dbReference type="EMBL" id="TIC87206.1"/>
    </source>
</evidence>
<name>A0A4T0V7C6_9NEIS</name>
<protein>
    <recommendedName>
        <fullName evidence="3">HemN C-terminal domain-containing protein</fullName>
    </recommendedName>
</protein>
<proteinExistence type="predicted"/>
<organism evidence="1 2">
    <name type="scientific">Crenobacter intestini</name>
    <dbReference type="NCBI Taxonomy" id="2563443"/>
    <lineage>
        <taxon>Bacteria</taxon>
        <taxon>Pseudomonadati</taxon>
        <taxon>Pseudomonadota</taxon>
        <taxon>Betaproteobacteria</taxon>
        <taxon>Neisseriales</taxon>
        <taxon>Neisseriaceae</taxon>
        <taxon>Crenobacter</taxon>
    </lineage>
</organism>
<evidence type="ECO:0008006" key="3">
    <source>
        <dbReference type="Google" id="ProtNLM"/>
    </source>
</evidence>
<evidence type="ECO:0000313" key="2">
    <source>
        <dbReference type="Proteomes" id="UP000308891"/>
    </source>
</evidence>
<accession>A0A4T0V7C6</accession>
<gene>
    <name evidence="1" type="ORF">E5K04_01960</name>
</gene>
<dbReference type="RefSeq" id="WP_136551217.1">
    <property type="nucleotide sequence ID" value="NZ_STGJ01000001.1"/>
</dbReference>
<dbReference type="EMBL" id="STGJ01000001">
    <property type="protein sequence ID" value="TIC87206.1"/>
    <property type="molecule type" value="Genomic_DNA"/>
</dbReference>
<keyword evidence="2" id="KW-1185">Reference proteome</keyword>